<sequence length="626" mass="70430">MDARDFFKEARRRLGLLGKEGFDLFGNNKLFAPRIKWEALKDVVENLREIAITYEDAYNQLSETIEAEGSFEQIAGQMSAVAGKQVEAEKKRLQESQLIAESEKRLYVKAIGEEENRMEGLLANIKATAVELITVSRFNEDDLLAVLQAVCGFASAVVTKDPLGLVDAALGVAFTGERKCPLGTLENNAEKLKKWLTFGKSYQALEDSSDLDFDQVDVESVPEVMQANLEMNKEGLAADLVCLLEVQSRPQDAAELKKLIEHFFISGAARIDLIAKVMDLDNDLGGLIFDIPLLEETEKALTTLTEPTDTPILNRVRSEFMENLLGIYQELEGSFMKEVYGLYKAFRFRTLWETENPLPEFQRVASEGAQGKTLNGIIELTNVLRDIQNMETTAVKCFTNNIYTTDIQKWSFTQESDSTIFNGLHNGGITTFNIRVTDSCPTCFNIRLLKLYVELTGDVKQPDNVPLPVHLHVRHLSASFFRSGDRTIKEFRQPLGSFRKMKFRRSAISNEGKCGEEEEKGNKNSIYCVTRNDDRWQGMCSLSALDDILLGEEECRSPFGTYELVIPVDDQLSCDDPGITDKNCRDLNLSRFTTMNVWAQFYYWSAVYPTGPDDRACLSPVPPGVI</sequence>
<dbReference type="OrthoDB" id="5968987at2759"/>
<proteinExistence type="predicted"/>
<dbReference type="EMBL" id="MU827825">
    <property type="protein sequence ID" value="KAJ7321740.1"/>
    <property type="molecule type" value="Genomic_DNA"/>
</dbReference>
<evidence type="ECO:0000313" key="2">
    <source>
        <dbReference type="Proteomes" id="UP001163046"/>
    </source>
</evidence>
<evidence type="ECO:0000313" key="1">
    <source>
        <dbReference type="EMBL" id="KAJ7321740.1"/>
    </source>
</evidence>
<protein>
    <submittedName>
        <fullName evidence="1">Uncharacterized protein</fullName>
    </submittedName>
</protein>
<dbReference type="AlphaFoldDB" id="A0A9W9YB33"/>
<keyword evidence="2" id="KW-1185">Reference proteome</keyword>
<accession>A0A9W9YB33</accession>
<reference evidence="1" key="1">
    <citation type="submission" date="2023-01" db="EMBL/GenBank/DDBJ databases">
        <title>Genome assembly of the deep-sea coral Lophelia pertusa.</title>
        <authorList>
            <person name="Herrera S."/>
            <person name="Cordes E."/>
        </authorList>
    </citation>
    <scope>NUCLEOTIDE SEQUENCE</scope>
    <source>
        <strain evidence="1">USNM1676648</strain>
        <tissue evidence="1">Polyp</tissue>
    </source>
</reference>
<name>A0A9W9YB33_9CNID</name>
<organism evidence="1 2">
    <name type="scientific">Desmophyllum pertusum</name>
    <dbReference type="NCBI Taxonomy" id="174260"/>
    <lineage>
        <taxon>Eukaryota</taxon>
        <taxon>Metazoa</taxon>
        <taxon>Cnidaria</taxon>
        <taxon>Anthozoa</taxon>
        <taxon>Hexacorallia</taxon>
        <taxon>Scleractinia</taxon>
        <taxon>Caryophylliina</taxon>
        <taxon>Caryophylliidae</taxon>
        <taxon>Desmophyllum</taxon>
    </lineage>
</organism>
<dbReference type="Proteomes" id="UP001163046">
    <property type="component" value="Unassembled WGS sequence"/>
</dbReference>
<gene>
    <name evidence="1" type="ORF">OS493_034360</name>
</gene>
<comment type="caution">
    <text evidence="1">The sequence shown here is derived from an EMBL/GenBank/DDBJ whole genome shotgun (WGS) entry which is preliminary data.</text>
</comment>